<dbReference type="OrthoDB" id="10006946at2759"/>
<evidence type="ECO:0000256" key="6">
    <source>
        <dbReference type="ARBA" id="ARBA00023065"/>
    </source>
</evidence>
<feature type="transmembrane region" description="Helical" evidence="8">
    <location>
        <begin position="95"/>
        <end position="117"/>
    </location>
</feature>
<sequence length="606" mass="66292">MTKTTARTARAILLLVLLIIFGGAATGLTFAPCYATLCPEDFFAFESRIHIAIFYGMLGAVSLLLFLGSTFRAVERCGNLTLTSSLPLIHKRVTLGGLLVVVWIACVTMATTAMWLPAHWQYWGERTDPLNWMSAKIALTVTGVTGHYADILLGLSIVPVSRNSLLGYAFGVHQSTLLYAHKLATYMCTLAVLAHGIGYGIFALDPSKDEDEAKLQLFSNGNPTMTELESQERSAWYGTVTYTGVGTFVCMLMIVVTALPRIRRLHYNTFYNAHIVCSIATFVGASIHASSDFYLLLPGLSLWVADWVWRLFRGEGGSLRKQIAVLENAGSGWYRVSLGARAKFELNSASEAESSAPATGWPLSLYYLSIPSVSRLQSHAFTAAVSSTSHSRPVFLFRRSQGKKSQKALEKEWTWAVGSLVGNAGLQRQLDVRVEGPYQPTDTGFESASHIICIVGGTGITGAHSLALWWLKARSTAGDTKFSLVWTVRERESVNVQEWFDLVKAAESQTNMTAVSAHVSAEMGRLDPLAFIRQSLGLGLDMSTEGREKGPVSTGTAWVYSSGPEGLLQATQKACQATDKDIRRLVRDQAPVSAKDISWYIAKWEV</sequence>
<evidence type="ECO:0000256" key="1">
    <source>
        <dbReference type="ARBA" id="ARBA00004141"/>
    </source>
</evidence>
<dbReference type="CDD" id="cd06186">
    <property type="entry name" value="NOX_Duox_like_FAD_NADP"/>
    <property type="match status" value="1"/>
</dbReference>
<dbReference type="InterPro" id="IPR013130">
    <property type="entry name" value="Fe3_Rdtase_TM_dom"/>
</dbReference>
<name>A0A9P5BU95_COLSI</name>
<feature type="transmembrane region" description="Helical" evidence="8">
    <location>
        <begin position="235"/>
        <end position="258"/>
    </location>
</feature>
<dbReference type="GO" id="GO:0016491">
    <property type="term" value="F:oxidoreductase activity"/>
    <property type="evidence" value="ECO:0007669"/>
    <property type="project" value="UniProtKB-KW"/>
</dbReference>
<evidence type="ECO:0000256" key="8">
    <source>
        <dbReference type="SAM" id="Phobius"/>
    </source>
</evidence>
<keyword evidence="6" id="KW-0813">Transport</keyword>
<keyword evidence="6" id="KW-0406">Ion transport</keyword>
<dbReference type="Proteomes" id="UP000711996">
    <property type="component" value="Unassembled WGS sequence"/>
</dbReference>
<comment type="caution">
    <text evidence="10">The sequence shown here is derived from an EMBL/GenBank/DDBJ whole genome shotgun (WGS) entry which is preliminary data.</text>
</comment>
<protein>
    <submittedName>
        <fullName evidence="10">Ferric reduction oxidase 8</fullName>
    </submittedName>
</protein>
<dbReference type="SUPFAM" id="SSF52343">
    <property type="entry name" value="Ferredoxin reductase-like, C-terminal NADP-linked domain"/>
    <property type="match status" value="1"/>
</dbReference>
<evidence type="ECO:0000256" key="4">
    <source>
        <dbReference type="ARBA" id="ARBA00022989"/>
    </source>
</evidence>
<evidence type="ECO:0000259" key="9">
    <source>
        <dbReference type="Pfam" id="PF01794"/>
    </source>
</evidence>
<gene>
    <name evidence="10" type="ORF">CGCSCA2_v013746</name>
</gene>
<evidence type="ECO:0000256" key="2">
    <source>
        <dbReference type="ARBA" id="ARBA00022692"/>
    </source>
</evidence>
<dbReference type="EMBL" id="QPMT01000073">
    <property type="protein sequence ID" value="KAF4845095.1"/>
    <property type="molecule type" value="Genomic_DNA"/>
</dbReference>
<evidence type="ECO:0000256" key="7">
    <source>
        <dbReference type="ARBA" id="ARBA00023136"/>
    </source>
</evidence>
<keyword evidence="7 8" id="KW-0472">Membrane</keyword>
<evidence type="ECO:0000313" key="10">
    <source>
        <dbReference type="EMBL" id="KAF4845095.1"/>
    </source>
</evidence>
<comment type="subcellular location">
    <subcellularLocation>
        <location evidence="1">Membrane</location>
        <topology evidence="1">Multi-pass membrane protein</topology>
    </subcellularLocation>
</comment>
<dbReference type="GO" id="GO:0006811">
    <property type="term" value="P:monoatomic ion transport"/>
    <property type="evidence" value="ECO:0007669"/>
    <property type="project" value="UniProtKB-KW"/>
</dbReference>
<dbReference type="InterPro" id="IPR050369">
    <property type="entry name" value="RBOH/FRE"/>
</dbReference>
<organism evidence="10 11">
    <name type="scientific">Colletotrichum siamense</name>
    <name type="common">Anthracnose fungus</name>
    <dbReference type="NCBI Taxonomy" id="690259"/>
    <lineage>
        <taxon>Eukaryota</taxon>
        <taxon>Fungi</taxon>
        <taxon>Dikarya</taxon>
        <taxon>Ascomycota</taxon>
        <taxon>Pezizomycotina</taxon>
        <taxon>Sordariomycetes</taxon>
        <taxon>Hypocreomycetidae</taxon>
        <taxon>Glomerellales</taxon>
        <taxon>Glomerellaceae</taxon>
        <taxon>Colletotrichum</taxon>
        <taxon>Colletotrichum gloeosporioides species complex</taxon>
    </lineage>
</organism>
<feature type="domain" description="Ferric oxidoreductase" evidence="9">
    <location>
        <begin position="145"/>
        <end position="284"/>
    </location>
</feature>
<accession>A0A9P5BU95</accession>
<feature type="transmembrane region" description="Helical" evidence="8">
    <location>
        <begin position="270"/>
        <end position="287"/>
    </location>
</feature>
<dbReference type="InterPro" id="IPR039261">
    <property type="entry name" value="FNR_nucleotide-bd"/>
</dbReference>
<dbReference type="AlphaFoldDB" id="A0A9P5BU95"/>
<evidence type="ECO:0000313" key="11">
    <source>
        <dbReference type="Proteomes" id="UP000711996"/>
    </source>
</evidence>
<dbReference type="PANTHER" id="PTHR11972">
    <property type="entry name" value="NADPH OXIDASE"/>
    <property type="match status" value="1"/>
</dbReference>
<keyword evidence="11" id="KW-1185">Reference proteome</keyword>
<dbReference type="GO" id="GO:0005886">
    <property type="term" value="C:plasma membrane"/>
    <property type="evidence" value="ECO:0007669"/>
    <property type="project" value="TreeGrafter"/>
</dbReference>
<reference evidence="10" key="1">
    <citation type="submission" date="2019-06" db="EMBL/GenBank/DDBJ databases">
        <authorList>
            <person name="Gan P."/>
            <person name="Shirasu K."/>
        </authorList>
    </citation>
    <scope>NUCLEOTIDE SEQUENCE [LARGE SCALE GENOMIC DNA]</scope>
    <source>
        <strain evidence="10">CAD2</strain>
    </source>
</reference>
<feature type="transmembrane region" description="Helical" evidence="8">
    <location>
        <begin position="51"/>
        <end position="74"/>
    </location>
</feature>
<feature type="transmembrane region" description="Helical" evidence="8">
    <location>
        <begin position="137"/>
        <end position="158"/>
    </location>
</feature>
<dbReference type="Pfam" id="PF01794">
    <property type="entry name" value="Ferric_reduct"/>
    <property type="match status" value="1"/>
</dbReference>
<keyword evidence="4 8" id="KW-1133">Transmembrane helix</keyword>
<proteinExistence type="predicted"/>
<keyword evidence="3" id="KW-0249">Electron transport</keyword>
<keyword evidence="5" id="KW-0560">Oxidoreductase</keyword>
<dbReference type="Gene3D" id="3.40.50.80">
    <property type="entry name" value="Nucleotide-binding domain of ferredoxin-NADP reductase (FNR) module"/>
    <property type="match status" value="1"/>
</dbReference>
<evidence type="ECO:0000256" key="5">
    <source>
        <dbReference type="ARBA" id="ARBA00023002"/>
    </source>
</evidence>
<keyword evidence="2 8" id="KW-0812">Transmembrane</keyword>
<feature type="transmembrane region" description="Helical" evidence="8">
    <location>
        <begin position="183"/>
        <end position="202"/>
    </location>
</feature>
<evidence type="ECO:0000256" key="3">
    <source>
        <dbReference type="ARBA" id="ARBA00022982"/>
    </source>
</evidence>